<organism evidence="2 3">
    <name type="scientific">Chondromyces crocatus</name>
    <dbReference type="NCBI Taxonomy" id="52"/>
    <lineage>
        <taxon>Bacteria</taxon>
        <taxon>Pseudomonadati</taxon>
        <taxon>Myxococcota</taxon>
        <taxon>Polyangia</taxon>
        <taxon>Polyangiales</taxon>
        <taxon>Polyangiaceae</taxon>
        <taxon>Chondromyces</taxon>
    </lineage>
</organism>
<dbReference type="AlphaFoldDB" id="A0A0K1ET36"/>
<evidence type="ECO:0000313" key="3">
    <source>
        <dbReference type="Proteomes" id="UP000067626"/>
    </source>
</evidence>
<reference evidence="2 3" key="1">
    <citation type="submission" date="2015-07" db="EMBL/GenBank/DDBJ databases">
        <title>Genome analysis of myxobacterium Chondromyces crocatus Cm c5 reveals a high potential for natural compound synthesis and the genetic basis for the loss of fruiting body formation.</title>
        <authorList>
            <person name="Zaburannyi N."/>
            <person name="Bunk B."/>
            <person name="Maier J."/>
            <person name="Overmann J."/>
            <person name="Mueller R."/>
        </authorList>
    </citation>
    <scope>NUCLEOTIDE SEQUENCE [LARGE SCALE GENOMIC DNA]</scope>
    <source>
        <strain evidence="2 3">Cm c5</strain>
    </source>
</reference>
<proteinExistence type="predicted"/>
<dbReference type="EMBL" id="CP012159">
    <property type="protein sequence ID" value="AKT43812.1"/>
    <property type="molecule type" value="Genomic_DNA"/>
</dbReference>
<keyword evidence="3" id="KW-1185">Reference proteome</keyword>
<gene>
    <name evidence="2" type="ORF">CMC5_080490</name>
</gene>
<accession>A0A0K1ET36</accession>
<evidence type="ECO:0000313" key="2">
    <source>
        <dbReference type="EMBL" id="AKT43812.1"/>
    </source>
</evidence>
<dbReference type="KEGG" id="ccro:CMC5_080490"/>
<feature type="region of interest" description="Disordered" evidence="1">
    <location>
        <begin position="33"/>
        <end position="71"/>
    </location>
</feature>
<dbReference type="STRING" id="52.CMC5_080490"/>
<feature type="compositionally biased region" description="Gly residues" evidence="1">
    <location>
        <begin position="49"/>
        <end position="71"/>
    </location>
</feature>
<sequence>MEALEHMKNLWVVGSLAVAALAMVGVGCGGDEETTFDPTGGPGTSTSQGGAGGSGGDGTGGDAGAGGGTGGAGGEGGGTSACVGYCEYLDSLEICDSEPGSCVASCEEQEGVAPWCDPLADAYYACMIQEPASNFSCVEGFVEHVGDACNAERSASQSCMFQGPPEGLPDMTADCQALCNGAAGLPCAPDDCVQSCLDGITASAGCRGAMAIHVHCLAREPAEAFECSGGATPQVTSAECAAGLSTYQFCISNLP</sequence>
<evidence type="ECO:0000256" key="1">
    <source>
        <dbReference type="SAM" id="MobiDB-lite"/>
    </source>
</evidence>
<dbReference type="Proteomes" id="UP000067626">
    <property type="component" value="Chromosome"/>
</dbReference>
<name>A0A0K1ET36_CHOCO</name>
<protein>
    <submittedName>
        <fullName evidence="2">Uncharacterized protein</fullName>
    </submittedName>
</protein>